<evidence type="ECO:0000256" key="2">
    <source>
        <dbReference type="ARBA" id="ARBA00023015"/>
    </source>
</evidence>
<keyword evidence="2" id="KW-0805">Transcription regulation</keyword>
<dbReference type="PANTHER" id="PTHR30579">
    <property type="entry name" value="TRANSCRIPTIONAL REGULATOR"/>
    <property type="match status" value="1"/>
</dbReference>
<evidence type="ECO:0000256" key="1">
    <source>
        <dbReference type="ARBA" id="ARBA00009437"/>
    </source>
</evidence>
<dbReference type="Gene3D" id="1.10.10.10">
    <property type="entry name" value="Winged helix-like DNA-binding domain superfamily/Winged helix DNA-binding domain"/>
    <property type="match status" value="1"/>
</dbReference>
<proteinExistence type="inferred from homology"/>
<keyword evidence="7" id="KW-1185">Reference proteome</keyword>
<gene>
    <name evidence="6" type="ORF">GCM10009627_16510</name>
</gene>
<dbReference type="SUPFAM" id="SSF46785">
    <property type="entry name" value="Winged helix' DNA-binding domain"/>
    <property type="match status" value="1"/>
</dbReference>
<dbReference type="Proteomes" id="UP001501742">
    <property type="component" value="Unassembled WGS sequence"/>
</dbReference>
<dbReference type="InterPro" id="IPR005119">
    <property type="entry name" value="LysR_subst-bd"/>
</dbReference>
<dbReference type="EMBL" id="BAAAJX010000006">
    <property type="protein sequence ID" value="GAA1493305.1"/>
    <property type="molecule type" value="Genomic_DNA"/>
</dbReference>
<dbReference type="InterPro" id="IPR036390">
    <property type="entry name" value="WH_DNA-bd_sf"/>
</dbReference>
<accession>A0ABP4K360</accession>
<feature type="domain" description="HTH lysR-type" evidence="5">
    <location>
        <begin position="9"/>
        <end position="66"/>
    </location>
</feature>
<organism evidence="6 7">
    <name type="scientific">Curtobacterium herbarum</name>
    <dbReference type="NCBI Taxonomy" id="150122"/>
    <lineage>
        <taxon>Bacteria</taxon>
        <taxon>Bacillati</taxon>
        <taxon>Actinomycetota</taxon>
        <taxon>Actinomycetes</taxon>
        <taxon>Micrococcales</taxon>
        <taxon>Microbacteriaceae</taxon>
        <taxon>Curtobacterium</taxon>
    </lineage>
</organism>
<evidence type="ECO:0000259" key="5">
    <source>
        <dbReference type="PROSITE" id="PS50931"/>
    </source>
</evidence>
<name>A0ABP4K360_9MICO</name>
<evidence type="ECO:0000256" key="4">
    <source>
        <dbReference type="ARBA" id="ARBA00023163"/>
    </source>
</evidence>
<comment type="similarity">
    <text evidence="1">Belongs to the LysR transcriptional regulatory family.</text>
</comment>
<dbReference type="Pfam" id="PF00126">
    <property type="entry name" value="HTH_1"/>
    <property type="match status" value="1"/>
</dbReference>
<dbReference type="InterPro" id="IPR000847">
    <property type="entry name" value="LysR_HTH_N"/>
</dbReference>
<dbReference type="PANTHER" id="PTHR30579:SF7">
    <property type="entry name" value="HTH-TYPE TRANSCRIPTIONAL REGULATOR LRHA-RELATED"/>
    <property type="match status" value="1"/>
</dbReference>
<reference evidence="7" key="1">
    <citation type="journal article" date="2019" name="Int. J. Syst. Evol. Microbiol.">
        <title>The Global Catalogue of Microorganisms (GCM) 10K type strain sequencing project: providing services to taxonomists for standard genome sequencing and annotation.</title>
        <authorList>
            <consortium name="The Broad Institute Genomics Platform"/>
            <consortium name="The Broad Institute Genome Sequencing Center for Infectious Disease"/>
            <person name="Wu L."/>
            <person name="Ma J."/>
        </authorList>
    </citation>
    <scope>NUCLEOTIDE SEQUENCE [LARGE SCALE GENOMIC DNA]</scope>
    <source>
        <strain evidence="7">JCM 12140</strain>
    </source>
</reference>
<dbReference type="PRINTS" id="PR00039">
    <property type="entry name" value="HTHLYSR"/>
</dbReference>
<keyword evidence="3" id="KW-0238">DNA-binding</keyword>
<dbReference type="SUPFAM" id="SSF53850">
    <property type="entry name" value="Periplasmic binding protein-like II"/>
    <property type="match status" value="1"/>
</dbReference>
<protein>
    <submittedName>
        <fullName evidence="6">LysR substrate-binding domain-containing protein</fullName>
    </submittedName>
</protein>
<keyword evidence="4" id="KW-0804">Transcription</keyword>
<sequence>MSNEVPVVLDPVLLQTFLAVAETGSFTQAGVQLGISQPTVSQHVRRLESTVSRTLVARDTRGVRLTDNGDAMAGFARTILAAHATADAYFSGVAARGRLRFGAADDLAITQLPRILRDFRKLHPQVDLELTVNQSAPLLRRVHAGQLDLVFIKRTAGESAEGTRVASDQMVWMAQDGIALEVDDPVPLIAYQAPSISRQMAIDALEAAGRTWRITCNTRDVNGVLAAVRAGIGVAVFPHSLIPADLVKVSQRLSLPDLPAVDYVLIANPTVQREPIEALTNAILSRGVVRAV</sequence>
<dbReference type="InterPro" id="IPR050176">
    <property type="entry name" value="LTTR"/>
</dbReference>
<evidence type="ECO:0000256" key="3">
    <source>
        <dbReference type="ARBA" id="ARBA00023125"/>
    </source>
</evidence>
<dbReference type="Pfam" id="PF03466">
    <property type="entry name" value="LysR_substrate"/>
    <property type="match status" value="1"/>
</dbReference>
<evidence type="ECO:0000313" key="7">
    <source>
        <dbReference type="Proteomes" id="UP001501742"/>
    </source>
</evidence>
<comment type="caution">
    <text evidence="6">The sequence shown here is derived from an EMBL/GenBank/DDBJ whole genome shotgun (WGS) entry which is preliminary data.</text>
</comment>
<dbReference type="Gene3D" id="3.40.190.10">
    <property type="entry name" value="Periplasmic binding protein-like II"/>
    <property type="match status" value="2"/>
</dbReference>
<dbReference type="InterPro" id="IPR036388">
    <property type="entry name" value="WH-like_DNA-bd_sf"/>
</dbReference>
<dbReference type="PROSITE" id="PS50931">
    <property type="entry name" value="HTH_LYSR"/>
    <property type="match status" value="1"/>
</dbReference>
<evidence type="ECO:0000313" key="6">
    <source>
        <dbReference type="EMBL" id="GAA1493305.1"/>
    </source>
</evidence>